<protein>
    <recommendedName>
        <fullName evidence="4">DUF2059 domain-containing protein</fullName>
    </recommendedName>
</protein>
<accession>A0A9X1F4J7</accession>
<proteinExistence type="predicted"/>
<dbReference type="EMBL" id="JAGSPC010000002">
    <property type="protein sequence ID" value="MBV7260112.1"/>
    <property type="molecule type" value="Genomic_DNA"/>
</dbReference>
<organism evidence="2 3">
    <name type="scientific">Erythrobacter crassostreae</name>
    <dbReference type="NCBI Taxonomy" id="2828328"/>
    <lineage>
        <taxon>Bacteria</taxon>
        <taxon>Pseudomonadati</taxon>
        <taxon>Pseudomonadota</taxon>
        <taxon>Alphaproteobacteria</taxon>
        <taxon>Sphingomonadales</taxon>
        <taxon>Erythrobacteraceae</taxon>
        <taxon>Erythrobacter/Porphyrobacter group</taxon>
        <taxon>Erythrobacter</taxon>
    </lineage>
</organism>
<evidence type="ECO:0000313" key="3">
    <source>
        <dbReference type="Proteomes" id="UP001138681"/>
    </source>
</evidence>
<evidence type="ECO:0000313" key="2">
    <source>
        <dbReference type="EMBL" id="MBV7260112.1"/>
    </source>
</evidence>
<dbReference type="Proteomes" id="UP001138681">
    <property type="component" value="Unassembled WGS sequence"/>
</dbReference>
<dbReference type="AlphaFoldDB" id="A0A9X1F4J7"/>
<evidence type="ECO:0008006" key="4">
    <source>
        <dbReference type="Google" id="ProtNLM"/>
    </source>
</evidence>
<feature type="signal peptide" evidence="1">
    <location>
        <begin position="1"/>
        <end position="21"/>
    </location>
</feature>
<evidence type="ECO:0000256" key="1">
    <source>
        <dbReference type="SAM" id="SignalP"/>
    </source>
</evidence>
<sequence>MMRWITTLSLAATAAFVPAQAAAQVTEMLACSDTGYTDAEQATIDRYIANFEIGDDSDTQPLGDALRRRITECAGEGASETTLVMLSQHQFALLSERGIAATRPDVVGVVTRIDTELSQQDNERFMALFEKLVFGGAGPGAGDNLNAEEAAWFEKTLIGEPVGATVEQSELIGGYLAAKLLRDRAVKALEAL</sequence>
<comment type="caution">
    <text evidence="2">The sequence shown here is derived from an EMBL/GenBank/DDBJ whole genome shotgun (WGS) entry which is preliminary data.</text>
</comment>
<keyword evidence="3" id="KW-1185">Reference proteome</keyword>
<keyword evidence="1" id="KW-0732">Signal</keyword>
<gene>
    <name evidence="2" type="ORF">KCG46_11085</name>
</gene>
<name>A0A9X1F4J7_9SPHN</name>
<dbReference type="RefSeq" id="WP_218405491.1">
    <property type="nucleotide sequence ID" value="NZ_JAGSPC010000002.1"/>
</dbReference>
<feature type="chain" id="PRO_5040766735" description="DUF2059 domain-containing protein" evidence="1">
    <location>
        <begin position="22"/>
        <end position="192"/>
    </location>
</feature>
<reference evidence="2" key="1">
    <citation type="submission" date="2021-04" db="EMBL/GenBank/DDBJ databases">
        <authorList>
            <person name="Pira H."/>
            <person name="Risdian C."/>
            <person name="Wink J."/>
        </authorList>
    </citation>
    <scope>NUCLEOTIDE SEQUENCE</scope>
    <source>
        <strain evidence="2">WH158</strain>
    </source>
</reference>